<comment type="caution">
    <text evidence="1">The sequence shown here is derived from an EMBL/GenBank/DDBJ whole genome shotgun (WGS) entry which is preliminary data.</text>
</comment>
<dbReference type="Proteomes" id="UP000245981">
    <property type="component" value="Unassembled WGS sequence"/>
</dbReference>
<accession>A0A2V2BN86</accession>
<dbReference type="EMBL" id="QGHF01000001">
    <property type="protein sequence ID" value="PWL01094.1"/>
    <property type="molecule type" value="Genomic_DNA"/>
</dbReference>
<sequence>MKCSNHYYNSRHNEKGLFMGFTLYVHKRFDRVFKKTRLTDSVLCYAAGDVITGVFEADLGGGVIKKRLALRQGKRGGARTVIFFRQGTNLVYYDGWVKNLSRKYAREIDEDQLDTYRDVARMFFRANSEVMSLLVRSGMVREVKCNEN</sequence>
<organism evidence="1 2">
    <name type="scientific">Pantoea allii</name>
    <dbReference type="NCBI Taxonomy" id="574096"/>
    <lineage>
        <taxon>Bacteria</taxon>
        <taxon>Pseudomonadati</taxon>
        <taxon>Pseudomonadota</taxon>
        <taxon>Gammaproteobacteria</taxon>
        <taxon>Enterobacterales</taxon>
        <taxon>Erwiniaceae</taxon>
        <taxon>Pantoea</taxon>
    </lineage>
</organism>
<dbReference type="STRING" id="574096.HA38_07115"/>
<dbReference type="InterPro" id="IPR009387">
    <property type="entry name" value="HigB-2"/>
</dbReference>
<evidence type="ECO:0000313" key="2">
    <source>
        <dbReference type="Proteomes" id="UP000245981"/>
    </source>
</evidence>
<name>A0A2V2BN86_9GAMM</name>
<proteinExistence type="predicted"/>
<gene>
    <name evidence="1" type="ORF">C7431_101918</name>
</gene>
<evidence type="ECO:0008006" key="3">
    <source>
        <dbReference type="Google" id="ProtNLM"/>
    </source>
</evidence>
<protein>
    <recommendedName>
        <fullName evidence="3">RelE toxin of RelEB toxin-antitoxin system</fullName>
    </recommendedName>
</protein>
<reference evidence="1 2" key="1">
    <citation type="submission" date="2018-05" db="EMBL/GenBank/DDBJ databases">
        <title>Genomic Encyclopedia of Type Strains, Phase IV (KMG-V): Genome sequencing to study the core and pangenomes of soil and plant-associated prokaryotes.</title>
        <authorList>
            <person name="Whitman W."/>
        </authorList>
    </citation>
    <scope>NUCLEOTIDE SEQUENCE [LARGE SCALE GENOMIC DNA]</scope>
    <source>
        <strain evidence="1 2">PNA 200-10</strain>
    </source>
</reference>
<dbReference type="AlphaFoldDB" id="A0A2V2BN86"/>
<dbReference type="Pfam" id="PF06296">
    <property type="entry name" value="RelE"/>
    <property type="match status" value="1"/>
</dbReference>
<evidence type="ECO:0000313" key="1">
    <source>
        <dbReference type="EMBL" id="PWL01094.1"/>
    </source>
</evidence>